<keyword evidence="2 6" id="KW-0645">Protease</keyword>
<dbReference type="SUPFAM" id="SSF50630">
    <property type="entry name" value="Acid proteases"/>
    <property type="match status" value="1"/>
</dbReference>
<proteinExistence type="inferred from homology"/>
<comment type="similarity">
    <text evidence="1 6">Belongs to the peptidase A1 family.</text>
</comment>
<evidence type="ECO:0000313" key="10">
    <source>
        <dbReference type="Proteomes" id="UP000305948"/>
    </source>
</evidence>
<dbReference type="InterPro" id="IPR001969">
    <property type="entry name" value="Aspartic_peptidase_AS"/>
</dbReference>
<dbReference type="AlphaFoldDB" id="A0A5C3MNU7"/>
<dbReference type="STRING" id="5364.A0A5C3MNU7"/>
<reference evidence="9 10" key="1">
    <citation type="journal article" date="2019" name="Nat. Ecol. Evol.">
        <title>Megaphylogeny resolves global patterns of mushroom evolution.</title>
        <authorList>
            <person name="Varga T."/>
            <person name="Krizsan K."/>
            <person name="Foldi C."/>
            <person name="Dima B."/>
            <person name="Sanchez-Garcia M."/>
            <person name="Sanchez-Ramirez S."/>
            <person name="Szollosi G.J."/>
            <person name="Szarkandi J.G."/>
            <person name="Papp V."/>
            <person name="Albert L."/>
            <person name="Andreopoulos W."/>
            <person name="Angelini C."/>
            <person name="Antonin V."/>
            <person name="Barry K.W."/>
            <person name="Bougher N.L."/>
            <person name="Buchanan P."/>
            <person name="Buyck B."/>
            <person name="Bense V."/>
            <person name="Catcheside P."/>
            <person name="Chovatia M."/>
            <person name="Cooper J."/>
            <person name="Damon W."/>
            <person name="Desjardin D."/>
            <person name="Finy P."/>
            <person name="Geml J."/>
            <person name="Haridas S."/>
            <person name="Hughes K."/>
            <person name="Justo A."/>
            <person name="Karasinski D."/>
            <person name="Kautmanova I."/>
            <person name="Kiss B."/>
            <person name="Kocsube S."/>
            <person name="Kotiranta H."/>
            <person name="LaButti K.M."/>
            <person name="Lechner B.E."/>
            <person name="Liimatainen K."/>
            <person name="Lipzen A."/>
            <person name="Lukacs Z."/>
            <person name="Mihaltcheva S."/>
            <person name="Morgado L.N."/>
            <person name="Niskanen T."/>
            <person name="Noordeloos M.E."/>
            <person name="Ohm R.A."/>
            <person name="Ortiz-Santana B."/>
            <person name="Ovrebo C."/>
            <person name="Racz N."/>
            <person name="Riley R."/>
            <person name="Savchenko A."/>
            <person name="Shiryaev A."/>
            <person name="Soop K."/>
            <person name="Spirin V."/>
            <person name="Szebenyi C."/>
            <person name="Tomsovsky M."/>
            <person name="Tulloss R.E."/>
            <person name="Uehling J."/>
            <person name="Grigoriev I.V."/>
            <person name="Vagvolgyi C."/>
            <person name="Papp T."/>
            <person name="Martin F.M."/>
            <person name="Miettinen O."/>
            <person name="Hibbett D.S."/>
            <person name="Nagy L.G."/>
        </authorList>
    </citation>
    <scope>NUCLEOTIDE SEQUENCE [LARGE SCALE GENOMIC DNA]</scope>
    <source>
        <strain evidence="9 10">OMC1185</strain>
    </source>
</reference>
<evidence type="ECO:0000256" key="3">
    <source>
        <dbReference type="ARBA" id="ARBA00022750"/>
    </source>
</evidence>
<dbReference type="GO" id="GO:0004190">
    <property type="term" value="F:aspartic-type endopeptidase activity"/>
    <property type="evidence" value="ECO:0007669"/>
    <property type="project" value="UniProtKB-KW"/>
</dbReference>
<keyword evidence="3 6" id="KW-0064">Aspartyl protease</keyword>
<feature type="active site" evidence="5">
    <location>
        <position position="98"/>
    </location>
</feature>
<dbReference type="PROSITE" id="PS51767">
    <property type="entry name" value="PEPTIDASE_A1"/>
    <property type="match status" value="1"/>
</dbReference>
<feature type="chain" id="PRO_5022836246" evidence="7">
    <location>
        <begin position="21"/>
        <end position="488"/>
    </location>
</feature>
<dbReference type="OrthoDB" id="771136at2759"/>
<evidence type="ECO:0000256" key="2">
    <source>
        <dbReference type="ARBA" id="ARBA00022670"/>
    </source>
</evidence>
<dbReference type="Pfam" id="PF00026">
    <property type="entry name" value="Asp"/>
    <property type="match status" value="1"/>
</dbReference>
<dbReference type="CDD" id="cd05471">
    <property type="entry name" value="pepsin_like"/>
    <property type="match status" value="1"/>
</dbReference>
<dbReference type="PANTHER" id="PTHR47966">
    <property type="entry name" value="BETA-SITE APP-CLEAVING ENZYME, ISOFORM A-RELATED"/>
    <property type="match status" value="1"/>
</dbReference>
<dbReference type="Gene3D" id="2.40.70.10">
    <property type="entry name" value="Acid Proteases"/>
    <property type="match status" value="2"/>
</dbReference>
<accession>A0A5C3MNU7</accession>
<sequence length="488" mass="51911">MALNPFVFLTFLNVVTCASASHMPQRLTLQLLRQPRSQEWDSRSLRSVEHLKLKYGGSRDIKGRASGINLLGNSQLDSDYYGSIAVGTPPVSYNVILDTGSSDLWLLSSSCTQGCADSNGNLLPSLDTSSSASFKNISSAFQVPYGTGMAYGSLGQDTVQMAGFQVAEQNFGVVTSQEGVLPSSLSGLMGLAWEGLSTSQSTPLWQNLASSRAWTDPVMTFQLTRFGNATGNVKPLEPGGQFTMGFINKSMYTGQIDHQNMQTSPAPLYWTLSVTNLTVQGESISLATTEQTAAIDTGTTLVAGPADAVSQIYANIPGSQPCTYSQCTQGQYTYPCSTAVQVTISFGGPAWAISPADFLFEPIQDTSGQCIANIGAIIVSPLSLGSNPPAWIIGDTFLKNVYSVFRYDPPSVGFAALSTAALAMNGIDASPPSATMGIPLAIVTATSSSSDMSQRNGSSNDNLRHKKSLLVLLLSAFLSWFVLFEYRP</sequence>
<dbReference type="PRINTS" id="PR00792">
    <property type="entry name" value="PEPSIN"/>
</dbReference>
<feature type="domain" description="Peptidase A1" evidence="8">
    <location>
        <begin position="80"/>
        <end position="415"/>
    </location>
</feature>
<organism evidence="9 10">
    <name type="scientific">Heliocybe sulcata</name>
    <dbReference type="NCBI Taxonomy" id="5364"/>
    <lineage>
        <taxon>Eukaryota</taxon>
        <taxon>Fungi</taxon>
        <taxon>Dikarya</taxon>
        <taxon>Basidiomycota</taxon>
        <taxon>Agaricomycotina</taxon>
        <taxon>Agaricomycetes</taxon>
        <taxon>Gloeophyllales</taxon>
        <taxon>Gloeophyllaceae</taxon>
        <taxon>Heliocybe</taxon>
    </lineage>
</organism>
<dbReference type="PANTHER" id="PTHR47966:SF6">
    <property type="entry name" value="PEPTIDASE A1 DOMAIN-CONTAINING PROTEIN"/>
    <property type="match status" value="1"/>
</dbReference>
<evidence type="ECO:0000313" key="9">
    <source>
        <dbReference type="EMBL" id="TFK45718.1"/>
    </source>
</evidence>
<gene>
    <name evidence="9" type="ORF">OE88DRAFT_1668777</name>
</gene>
<dbReference type="Proteomes" id="UP000305948">
    <property type="component" value="Unassembled WGS sequence"/>
</dbReference>
<keyword evidence="7" id="KW-0732">Signal</keyword>
<name>A0A5C3MNU7_9AGAM</name>
<dbReference type="GO" id="GO:0006508">
    <property type="term" value="P:proteolysis"/>
    <property type="evidence" value="ECO:0007669"/>
    <property type="project" value="UniProtKB-KW"/>
</dbReference>
<dbReference type="InterPro" id="IPR001461">
    <property type="entry name" value="Aspartic_peptidase_A1"/>
</dbReference>
<protein>
    <submittedName>
        <fullName evidence="9">Acid protease</fullName>
    </submittedName>
</protein>
<evidence type="ECO:0000256" key="6">
    <source>
        <dbReference type="RuleBase" id="RU000454"/>
    </source>
</evidence>
<keyword evidence="4 6" id="KW-0378">Hydrolase</keyword>
<dbReference type="InterPro" id="IPR034164">
    <property type="entry name" value="Pepsin-like_dom"/>
</dbReference>
<evidence type="ECO:0000256" key="4">
    <source>
        <dbReference type="ARBA" id="ARBA00022801"/>
    </source>
</evidence>
<dbReference type="PROSITE" id="PS00141">
    <property type="entry name" value="ASP_PROTEASE"/>
    <property type="match status" value="2"/>
</dbReference>
<dbReference type="InterPro" id="IPR033121">
    <property type="entry name" value="PEPTIDASE_A1"/>
</dbReference>
<evidence type="ECO:0000256" key="7">
    <source>
        <dbReference type="SAM" id="SignalP"/>
    </source>
</evidence>
<evidence type="ECO:0000256" key="5">
    <source>
        <dbReference type="PIRSR" id="PIRSR601461-1"/>
    </source>
</evidence>
<dbReference type="EMBL" id="ML213537">
    <property type="protein sequence ID" value="TFK45718.1"/>
    <property type="molecule type" value="Genomic_DNA"/>
</dbReference>
<feature type="signal peptide" evidence="7">
    <location>
        <begin position="1"/>
        <end position="20"/>
    </location>
</feature>
<evidence type="ECO:0000256" key="1">
    <source>
        <dbReference type="ARBA" id="ARBA00007447"/>
    </source>
</evidence>
<evidence type="ECO:0000259" key="8">
    <source>
        <dbReference type="PROSITE" id="PS51767"/>
    </source>
</evidence>
<feature type="active site" evidence="5">
    <location>
        <position position="296"/>
    </location>
</feature>
<dbReference type="InterPro" id="IPR021109">
    <property type="entry name" value="Peptidase_aspartic_dom_sf"/>
</dbReference>
<dbReference type="FunFam" id="2.40.70.10:FF:000115">
    <property type="entry name" value="Lysosomal aspartic protease"/>
    <property type="match status" value="1"/>
</dbReference>
<keyword evidence="10" id="KW-1185">Reference proteome</keyword>